<gene>
    <name evidence="14" type="ORF">SAMN02745150_00700</name>
</gene>
<feature type="transmembrane region" description="Helical" evidence="13">
    <location>
        <begin position="221"/>
        <end position="243"/>
    </location>
</feature>
<dbReference type="GO" id="GO:0009252">
    <property type="term" value="P:peptidoglycan biosynthetic process"/>
    <property type="evidence" value="ECO:0007669"/>
    <property type="project" value="UniProtKB-KW"/>
</dbReference>
<dbReference type="AlphaFoldDB" id="A0A1I1DPR8"/>
<evidence type="ECO:0000256" key="13">
    <source>
        <dbReference type="SAM" id="Phobius"/>
    </source>
</evidence>
<feature type="transmembrane region" description="Helical" evidence="13">
    <location>
        <begin position="157"/>
        <end position="173"/>
    </location>
</feature>
<evidence type="ECO:0000313" key="14">
    <source>
        <dbReference type="EMBL" id="SFB76834.1"/>
    </source>
</evidence>
<keyword evidence="7" id="KW-0573">Peptidoglycan synthesis</keyword>
<evidence type="ECO:0000256" key="8">
    <source>
        <dbReference type="ARBA" id="ARBA00022989"/>
    </source>
</evidence>
<feature type="transmembrane region" description="Helical" evidence="13">
    <location>
        <begin position="72"/>
        <end position="89"/>
    </location>
</feature>
<feature type="transmembrane region" description="Helical" evidence="13">
    <location>
        <begin position="411"/>
        <end position="433"/>
    </location>
</feature>
<dbReference type="InterPro" id="IPR001182">
    <property type="entry name" value="FtsW/RodA"/>
</dbReference>
<keyword evidence="15" id="KW-1185">Reference proteome</keyword>
<accession>A0A1I1DPR8</accession>
<evidence type="ECO:0000256" key="7">
    <source>
        <dbReference type="ARBA" id="ARBA00022984"/>
    </source>
</evidence>
<dbReference type="GO" id="GO:0071555">
    <property type="term" value="P:cell wall organization"/>
    <property type="evidence" value="ECO:0007669"/>
    <property type="project" value="UniProtKB-KW"/>
</dbReference>
<keyword evidence="3" id="KW-0328">Glycosyltransferase</keyword>
<dbReference type="InterPro" id="IPR011923">
    <property type="entry name" value="RodA/MrdB"/>
</dbReference>
<sequence>MKNILKKGSILYVIIPLILSFIGILFIFSTGQLEHGNNTNLYLKQLLWVGLGIIFALFIVSIDYYYIVETSFIYYILGIILLVFTLLVGKEIKGAKSWLGMAGLGIQASEVMKICYILFYAKFLSSKSNTESNFRTLIFALGILIIPLSLVLLQPDLGTSIVFISIFITMTMVSTKNISIILQGLITGLLMVILTLCYAYYQFYYLANSNNSPIAILDILLLPNTFFAIATILLVYTIITFVIELFQPITWINKFTTGSFIIGISFLMSGIATKILKPYQWSRLLVFINPEFDRLGAGYNIIQAQIAIGSGGFSGQGFFNGTQNLRRFLPEKHTDFIYAIIAEETGFIGSFLVVFLYIIYFSMMIKIIFSAKDIEGSFIATGIFTMFAIHTIINIGMNLGIAPVTGLPLPFISYGGSSYITFIIAAALLLNIYNRRFIH</sequence>
<evidence type="ECO:0000256" key="1">
    <source>
        <dbReference type="ARBA" id="ARBA00004141"/>
    </source>
</evidence>
<evidence type="ECO:0000256" key="2">
    <source>
        <dbReference type="ARBA" id="ARBA00022475"/>
    </source>
</evidence>
<dbReference type="GO" id="GO:0032153">
    <property type="term" value="C:cell division site"/>
    <property type="evidence" value="ECO:0007669"/>
    <property type="project" value="TreeGrafter"/>
</dbReference>
<feature type="transmembrane region" description="Helical" evidence="13">
    <location>
        <begin position="378"/>
        <end position="399"/>
    </location>
</feature>
<keyword evidence="5 13" id="KW-0812">Transmembrane</keyword>
<dbReference type="Proteomes" id="UP000240042">
    <property type="component" value="Unassembled WGS sequence"/>
</dbReference>
<proteinExistence type="predicted"/>
<evidence type="ECO:0000256" key="11">
    <source>
        <dbReference type="ARBA" id="ARBA00032370"/>
    </source>
</evidence>
<name>A0A1I1DPR8_BREAD</name>
<protein>
    <recommendedName>
        <fullName evidence="12">Cell wall polymerase</fullName>
    </recommendedName>
    <alternativeName>
        <fullName evidence="11">Peptidoglycan polymerase</fullName>
    </alternativeName>
</protein>
<dbReference type="GO" id="GO:0016757">
    <property type="term" value="F:glycosyltransferase activity"/>
    <property type="evidence" value="ECO:0007669"/>
    <property type="project" value="UniProtKB-KW"/>
</dbReference>
<keyword evidence="9 13" id="KW-0472">Membrane</keyword>
<dbReference type="OrthoDB" id="9812661at2"/>
<keyword evidence="6" id="KW-0133">Cell shape</keyword>
<dbReference type="NCBIfam" id="TIGR02210">
    <property type="entry name" value="rodA_shape"/>
    <property type="match status" value="1"/>
</dbReference>
<dbReference type="GO" id="GO:0008360">
    <property type="term" value="P:regulation of cell shape"/>
    <property type="evidence" value="ECO:0007669"/>
    <property type="project" value="UniProtKB-KW"/>
</dbReference>
<dbReference type="Pfam" id="PF01098">
    <property type="entry name" value="FTSW_RODA_SPOVE"/>
    <property type="match status" value="2"/>
</dbReference>
<keyword evidence="4" id="KW-0808">Transferase</keyword>
<feature type="transmembrane region" description="Helical" evidence="13">
    <location>
        <begin position="255"/>
        <end position="276"/>
    </location>
</feature>
<keyword evidence="10" id="KW-0961">Cell wall biogenesis/degradation</keyword>
<keyword evidence="8 13" id="KW-1133">Transmembrane helix</keyword>
<dbReference type="PROSITE" id="PS00428">
    <property type="entry name" value="FTSW_RODA_SPOVE"/>
    <property type="match status" value="1"/>
</dbReference>
<dbReference type="GO" id="GO:0015648">
    <property type="term" value="F:lipid-linked peptidoglycan transporter activity"/>
    <property type="evidence" value="ECO:0007669"/>
    <property type="project" value="TreeGrafter"/>
</dbReference>
<dbReference type="PANTHER" id="PTHR30474:SF1">
    <property type="entry name" value="PEPTIDOGLYCAN GLYCOSYLTRANSFERASE MRDB"/>
    <property type="match status" value="1"/>
</dbReference>
<feature type="transmembrane region" description="Helical" evidence="13">
    <location>
        <begin position="45"/>
        <end position="65"/>
    </location>
</feature>
<feature type="transmembrane region" description="Helical" evidence="13">
    <location>
        <begin position="12"/>
        <end position="33"/>
    </location>
</feature>
<keyword evidence="2" id="KW-1003">Cell membrane</keyword>
<evidence type="ECO:0000313" key="15">
    <source>
        <dbReference type="Proteomes" id="UP000240042"/>
    </source>
</evidence>
<evidence type="ECO:0000256" key="4">
    <source>
        <dbReference type="ARBA" id="ARBA00022679"/>
    </source>
</evidence>
<evidence type="ECO:0000256" key="6">
    <source>
        <dbReference type="ARBA" id="ARBA00022960"/>
    </source>
</evidence>
<dbReference type="GO" id="GO:0051301">
    <property type="term" value="P:cell division"/>
    <property type="evidence" value="ECO:0007669"/>
    <property type="project" value="InterPro"/>
</dbReference>
<feature type="transmembrane region" description="Helical" evidence="13">
    <location>
        <begin position="180"/>
        <end position="201"/>
    </location>
</feature>
<feature type="transmembrane region" description="Helical" evidence="13">
    <location>
        <begin position="101"/>
        <end position="121"/>
    </location>
</feature>
<feature type="transmembrane region" description="Helical" evidence="13">
    <location>
        <begin position="133"/>
        <end position="151"/>
    </location>
</feature>
<dbReference type="STRING" id="34097.SAMN02745150_00700"/>
<reference evidence="15" key="1">
    <citation type="submission" date="2016-10" db="EMBL/GenBank/DDBJ databases">
        <authorList>
            <person name="Varghese N."/>
            <person name="Submissions S."/>
        </authorList>
    </citation>
    <scope>NUCLEOTIDE SEQUENCE [LARGE SCALE GENOMIC DNA]</scope>
    <source>
        <strain evidence="15">ATCC 43811</strain>
    </source>
</reference>
<dbReference type="GO" id="GO:0005886">
    <property type="term" value="C:plasma membrane"/>
    <property type="evidence" value="ECO:0007669"/>
    <property type="project" value="TreeGrafter"/>
</dbReference>
<feature type="transmembrane region" description="Helical" evidence="13">
    <location>
        <begin position="336"/>
        <end position="358"/>
    </location>
</feature>
<evidence type="ECO:0000256" key="9">
    <source>
        <dbReference type="ARBA" id="ARBA00023136"/>
    </source>
</evidence>
<dbReference type="EMBL" id="FOKY01000003">
    <property type="protein sequence ID" value="SFB76834.1"/>
    <property type="molecule type" value="Genomic_DNA"/>
</dbReference>
<evidence type="ECO:0000256" key="12">
    <source>
        <dbReference type="ARBA" id="ARBA00033270"/>
    </source>
</evidence>
<evidence type="ECO:0000256" key="5">
    <source>
        <dbReference type="ARBA" id="ARBA00022692"/>
    </source>
</evidence>
<dbReference type="InterPro" id="IPR018365">
    <property type="entry name" value="Cell_cycle_FtsW-rel_CS"/>
</dbReference>
<dbReference type="PANTHER" id="PTHR30474">
    <property type="entry name" value="CELL CYCLE PROTEIN"/>
    <property type="match status" value="1"/>
</dbReference>
<evidence type="ECO:0000256" key="3">
    <source>
        <dbReference type="ARBA" id="ARBA00022676"/>
    </source>
</evidence>
<dbReference type="RefSeq" id="WP_159428156.1">
    <property type="nucleotide sequence ID" value="NZ_FOKY01000003.1"/>
</dbReference>
<organism evidence="14 15">
    <name type="scientific">Brevinema andersonii</name>
    <dbReference type="NCBI Taxonomy" id="34097"/>
    <lineage>
        <taxon>Bacteria</taxon>
        <taxon>Pseudomonadati</taxon>
        <taxon>Spirochaetota</taxon>
        <taxon>Spirochaetia</taxon>
        <taxon>Brevinematales</taxon>
        <taxon>Brevinemataceae</taxon>
        <taxon>Brevinema</taxon>
    </lineage>
</organism>
<comment type="subcellular location">
    <subcellularLocation>
        <location evidence="1">Membrane</location>
        <topology evidence="1">Multi-pass membrane protein</topology>
    </subcellularLocation>
</comment>
<evidence type="ECO:0000256" key="10">
    <source>
        <dbReference type="ARBA" id="ARBA00023316"/>
    </source>
</evidence>